<dbReference type="PROSITE" id="PS00369">
    <property type="entry name" value="PTS_HPR_HIS"/>
    <property type="match status" value="1"/>
</dbReference>
<dbReference type="Proteomes" id="UP000028640">
    <property type="component" value="Unassembled WGS sequence"/>
</dbReference>
<keyword evidence="10" id="KW-1185">Reference proteome</keyword>
<dbReference type="NCBIfam" id="TIGR01003">
    <property type="entry name" value="PTS_HPr_family"/>
    <property type="match status" value="1"/>
</dbReference>
<comment type="caution">
    <text evidence="9">The sequence shown here is derived from an EMBL/GenBank/DDBJ whole genome shotgun (WGS) entry which is preliminary data.</text>
</comment>
<keyword evidence="6 9" id="KW-0808">Transferase</keyword>
<keyword evidence="4" id="KW-0597">Phosphoprotein</keyword>
<dbReference type="PROSITE" id="PS00589">
    <property type="entry name" value="PTS_HPR_SER"/>
    <property type="match status" value="1"/>
</dbReference>
<dbReference type="EC" id="2.7.1.69" evidence="9"/>
<dbReference type="STRING" id="910964.GEAM_3143"/>
<dbReference type="AlphaFoldDB" id="A0A085G6J0"/>
<dbReference type="GO" id="GO:0090563">
    <property type="term" value="F:protein-phosphocysteine-sugar phosphotransferase activity"/>
    <property type="evidence" value="ECO:0007669"/>
    <property type="project" value="TreeGrafter"/>
</dbReference>
<dbReference type="CDD" id="cd00367">
    <property type="entry name" value="PTS-HPr_like"/>
    <property type="match status" value="1"/>
</dbReference>
<evidence type="ECO:0000256" key="2">
    <source>
        <dbReference type="ARBA" id="ARBA00022448"/>
    </source>
</evidence>
<keyword evidence="2" id="KW-0813">Transport</keyword>
<dbReference type="InterPro" id="IPR002114">
    <property type="entry name" value="PTS_HPr_Ser_P_site"/>
</dbReference>
<sequence length="99" mass="10539">MSQTSLVADFQINNPNGLHARPGAYLVAALKPFTSEVKITNTDRPGKTVSARSLLNLMVLGIKRGHHVRVFIDGDDAQQTLAALQDAIASGLGEALTNE</sequence>
<dbReference type="InterPro" id="IPR035895">
    <property type="entry name" value="HPr-like_sf"/>
</dbReference>
<dbReference type="InterPro" id="IPR001020">
    <property type="entry name" value="PTS_HPr_His_P_site"/>
</dbReference>
<evidence type="ECO:0000256" key="6">
    <source>
        <dbReference type="ARBA" id="ARBA00022679"/>
    </source>
</evidence>
<evidence type="ECO:0000256" key="7">
    <source>
        <dbReference type="ARBA" id="ARBA00022683"/>
    </source>
</evidence>
<dbReference type="PROSITE" id="PS51350">
    <property type="entry name" value="PTS_HPR_DOM"/>
    <property type="match status" value="1"/>
</dbReference>
<evidence type="ECO:0000256" key="1">
    <source>
        <dbReference type="ARBA" id="ARBA00004496"/>
    </source>
</evidence>
<evidence type="ECO:0000256" key="5">
    <source>
        <dbReference type="ARBA" id="ARBA00022597"/>
    </source>
</evidence>
<dbReference type="GO" id="GO:0005737">
    <property type="term" value="C:cytoplasm"/>
    <property type="evidence" value="ECO:0007669"/>
    <property type="project" value="UniProtKB-SubCell"/>
</dbReference>
<proteinExistence type="predicted"/>
<dbReference type="Pfam" id="PF00381">
    <property type="entry name" value="PTS-HPr"/>
    <property type="match status" value="1"/>
</dbReference>
<dbReference type="PANTHER" id="PTHR30181:SF2">
    <property type="entry name" value="PTS SYSTEM MANNITOL-SPECIFIC EIICBA COMPONENT"/>
    <property type="match status" value="1"/>
</dbReference>
<dbReference type="PANTHER" id="PTHR30181">
    <property type="entry name" value="MANNITOL PERMEASE IIC COMPONENT"/>
    <property type="match status" value="1"/>
</dbReference>
<dbReference type="SUPFAM" id="SSF55594">
    <property type="entry name" value="HPr-like"/>
    <property type="match status" value="1"/>
</dbReference>
<keyword evidence="7" id="KW-0598">Phosphotransferase system</keyword>
<dbReference type="InterPro" id="IPR050893">
    <property type="entry name" value="Sugar_PTS"/>
</dbReference>
<name>A0A085G6J0_EWIA3</name>
<evidence type="ECO:0000259" key="8">
    <source>
        <dbReference type="PROSITE" id="PS51350"/>
    </source>
</evidence>
<keyword evidence="5" id="KW-0762">Sugar transport</keyword>
<comment type="subcellular location">
    <subcellularLocation>
        <location evidence="1">Cytoplasm</location>
    </subcellularLocation>
</comment>
<dbReference type="EC" id="2.7.1.-" evidence="9"/>
<dbReference type="GO" id="GO:0005886">
    <property type="term" value="C:plasma membrane"/>
    <property type="evidence" value="ECO:0007669"/>
    <property type="project" value="TreeGrafter"/>
</dbReference>
<evidence type="ECO:0000256" key="3">
    <source>
        <dbReference type="ARBA" id="ARBA00022490"/>
    </source>
</evidence>
<dbReference type="GeneID" id="78381526"/>
<gene>
    <name evidence="9" type="ORF">GEAM_3143</name>
</gene>
<dbReference type="EMBL" id="JMPJ01000065">
    <property type="protein sequence ID" value="KFC79335.1"/>
    <property type="molecule type" value="Genomic_DNA"/>
</dbReference>
<protein>
    <submittedName>
        <fullName evidence="9">PTS system fructose-specific IIA component</fullName>
        <ecNumber evidence="9">2.7.1.-</ecNumber>
        <ecNumber evidence="9">2.7.1.69</ecNumber>
    </submittedName>
</protein>
<organism evidence="9 10">
    <name type="scientific">Ewingella americana (strain ATCC 33852 / DSM 4580 / CCUG 14506 / JCM 5911 / LMG 7869 / NCTC 12157 / CDC 1468-78)</name>
    <dbReference type="NCBI Taxonomy" id="910964"/>
    <lineage>
        <taxon>Bacteria</taxon>
        <taxon>Pseudomonadati</taxon>
        <taxon>Pseudomonadota</taxon>
        <taxon>Gammaproteobacteria</taxon>
        <taxon>Enterobacterales</taxon>
        <taxon>Yersiniaceae</taxon>
        <taxon>Ewingella</taxon>
    </lineage>
</organism>
<evidence type="ECO:0000313" key="10">
    <source>
        <dbReference type="Proteomes" id="UP000028640"/>
    </source>
</evidence>
<dbReference type="InterPro" id="IPR000032">
    <property type="entry name" value="HPr-like"/>
</dbReference>
<dbReference type="Gene3D" id="3.30.1340.10">
    <property type="entry name" value="HPr-like"/>
    <property type="match status" value="1"/>
</dbReference>
<dbReference type="RefSeq" id="WP_034793214.1">
    <property type="nucleotide sequence ID" value="NZ_JMPJ01000065.1"/>
</dbReference>
<keyword evidence="3" id="KW-0963">Cytoplasm</keyword>
<dbReference type="OrthoDB" id="6630731at2"/>
<dbReference type="PRINTS" id="PR00107">
    <property type="entry name" value="PHOSPHOCPHPR"/>
</dbReference>
<dbReference type="GO" id="GO:0009401">
    <property type="term" value="P:phosphoenolpyruvate-dependent sugar phosphotransferase system"/>
    <property type="evidence" value="ECO:0007669"/>
    <property type="project" value="UniProtKB-KW"/>
</dbReference>
<dbReference type="eggNOG" id="COG1925">
    <property type="taxonomic scope" value="Bacteria"/>
</dbReference>
<reference evidence="9 10" key="1">
    <citation type="submission" date="2014-05" db="EMBL/GenBank/DDBJ databases">
        <title>ATOL: Assembling a taxonomically balanced genome-scale reconstruction of the evolutionary history of the Enterobacteriaceae.</title>
        <authorList>
            <person name="Plunkett G.III."/>
            <person name="Neeno-Eckwall E.C."/>
            <person name="Glasner J.D."/>
            <person name="Perna N.T."/>
        </authorList>
    </citation>
    <scope>NUCLEOTIDE SEQUENCE [LARGE SCALE GENOMIC DNA]</scope>
    <source>
        <strain evidence="9 10">ATCC 33852</strain>
    </source>
</reference>
<feature type="domain" description="HPr" evidence="8">
    <location>
        <begin position="5"/>
        <end position="95"/>
    </location>
</feature>
<evidence type="ECO:0000313" key="9">
    <source>
        <dbReference type="EMBL" id="KFC79335.1"/>
    </source>
</evidence>
<evidence type="ECO:0000256" key="4">
    <source>
        <dbReference type="ARBA" id="ARBA00022553"/>
    </source>
</evidence>
<accession>A0A085G6J0</accession>